<evidence type="ECO:0000313" key="2">
    <source>
        <dbReference type="EMBL" id="MFD1191928.1"/>
    </source>
</evidence>
<comment type="caution">
    <text evidence="2">The sequence shown here is derived from an EMBL/GenBank/DDBJ whole genome shotgun (WGS) entry which is preliminary data.</text>
</comment>
<name>A0ABW3T4Q0_9CAUL</name>
<reference evidence="3" key="1">
    <citation type="journal article" date="2019" name="Int. J. Syst. Evol. Microbiol.">
        <title>The Global Catalogue of Microorganisms (GCM) 10K type strain sequencing project: providing services to taxonomists for standard genome sequencing and annotation.</title>
        <authorList>
            <consortium name="The Broad Institute Genomics Platform"/>
            <consortium name="The Broad Institute Genome Sequencing Center for Infectious Disease"/>
            <person name="Wu L."/>
            <person name="Ma J."/>
        </authorList>
    </citation>
    <scope>NUCLEOTIDE SEQUENCE [LARGE SCALE GENOMIC DNA]</scope>
    <source>
        <strain evidence="3">CCUG 55074</strain>
    </source>
</reference>
<dbReference type="InterPro" id="IPR014922">
    <property type="entry name" value="YdhG-like"/>
</dbReference>
<dbReference type="Pfam" id="PF08818">
    <property type="entry name" value="DUF1801"/>
    <property type="match status" value="1"/>
</dbReference>
<evidence type="ECO:0000313" key="3">
    <source>
        <dbReference type="Proteomes" id="UP001597216"/>
    </source>
</evidence>
<dbReference type="SUPFAM" id="SSF159888">
    <property type="entry name" value="YdhG-like"/>
    <property type="match status" value="1"/>
</dbReference>
<dbReference type="EMBL" id="JBHTLQ010000038">
    <property type="protein sequence ID" value="MFD1191928.1"/>
    <property type="molecule type" value="Genomic_DNA"/>
</dbReference>
<protein>
    <submittedName>
        <fullName evidence="2">DUF1801 domain-containing protein</fullName>
    </submittedName>
</protein>
<dbReference type="RefSeq" id="WP_377354175.1">
    <property type="nucleotide sequence ID" value="NZ_JBHTLQ010000038.1"/>
</dbReference>
<sequence>MDDLMRFPGAVRRDTGVEAWFAGSGDPLRLLVSPWFERLRGLGPDVLELMHDHAPTACVGEAAFAYVAAYSRHAAIGFFQGAALPDPAGLLEGSGKRMRHVKLRWGQPVDEPAIEALIEAAYADMRARLS</sequence>
<proteinExistence type="predicted"/>
<dbReference type="Proteomes" id="UP001597216">
    <property type="component" value="Unassembled WGS sequence"/>
</dbReference>
<accession>A0ABW3T4Q0</accession>
<evidence type="ECO:0000259" key="1">
    <source>
        <dbReference type="Pfam" id="PF08818"/>
    </source>
</evidence>
<feature type="domain" description="YdhG-like" evidence="1">
    <location>
        <begin position="63"/>
        <end position="121"/>
    </location>
</feature>
<keyword evidence="3" id="KW-1185">Reference proteome</keyword>
<organism evidence="2 3">
    <name type="scientific">Phenylobacterium conjunctum</name>
    <dbReference type="NCBI Taxonomy" id="1298959"/>
    <lineage>
        <taxon>Bacteria</taxon>
        <taxon>Pseudomonadati</taxon>
        <taxon>Pseudomonadota</taxon>
        <taxon>Alphaproteobacteria</taxon>
        <taxon>Caulobacterales</taxon>
        <taxon>Caulobacteraceae</taxon>
        <taxon>Phenylobacterium</taxon>
    </lineage>
</organism>
<gene>
    <name evidence="2" type="ORF">ACFQ27_15160</name>
</gene>